<keyword evidence="2" id="KW-0732">Signal</keyword>
<dbReference type="KEGG" id="aprc:113874452"/>
<feature type="chain" id="PRO_5034510183" evidence="2">
    <location>
        <begin position="25"/>
        <end position="143"/>
    </location>
</feature>
<dbReference type="PANTHER" id="PTHR35107">
    <property type="entry name" value="EXPRESSED PROTEIN"/>
    <property type="match status" value="1"/>
</dbReference>
<proteinExistence type="predicted"/>
<keyword evidence="1" id="KW-0472">Membrane</keyword>
<dbReference type="Proteomes" id="UP000694853">
    <property type="component" value="Unplaced"/>
</dbReference>
<accession>A0A8B8MIR9</accession>
<keyword evidence="1" id="KW-0812">Transmembrane</keyword>
<evidence type="ECO:0000313" key="4">
    <source>
        <dbReference type="RefSeq" id="XP_027368475.1"/>
    </source>
</evidence>
<dbReference type="PANTHER" id="PTHR35107:SF2">
    <property type="entry name" value="EXPRESSED PROTEIN"/>
    <property type="match status" value="1"/>
</dbReference>
<dbReference type="GeneID" id="113874452"/>
<reference evidence="3" key="1">
    <citation type="journal article" date="2019" name="Toxins">
        <title>Detection of Abrin-Like and Prepropulchellin-Like Toxin Genes and Transcripts Using Whole Genome Sequencing and Full-Length Transcript Sequencing of Abrus precatorius.</title>
        <authorList>
            <person name="Hovde B.T."/>
            <person name="Daligault H.E."/>
            <person name="Hanschen E.R."/>
            <person name="Kunde Y.A."/>
            <person name="Johnson M.B."/>
            <person name="Starkenburg S.R."/>
            <person name="Johnson S.L."/>
        </authorList>
    </citation>
    <scope>NUCLEOTIDE SEQUENCE [LARGE SCALE GENOMIC DNA]</scope>
</reference>
<reference evidence="4" key="2">
    <citation type="submission" date="2025-08" db="UniProtKB">
        <authorList>
            <consortium name="RefSeq"/>
        </authorList>
    </citation>
    <scope>IDENTIFICATION</scope>
    <source>
        <tissue evidence="4">Young leaves</tissue>
    </source>
</reference>
<sequence length="143" mass="15405">MAQLLRVQIAILFALIALTVFASARPGRTFIISFSFPSNSSTVAGFTENHSFIPRHTVSDGAPSASNFTSVRDRIKGILSIVGGFTDSFIPRHTVSDGAPSAYDFTSFRDRINDILSILAAIFLALACGAFSIGIVYMLATFY</sequence>
<keyword evidence="1" id="KW-1133">Transmembrane helix</keyword>
<evidence type="ECO:0000256" key="1">
    <source>
        <dbReference type="SAM" id="Phobius"/>
    </source>
</evidence>
<keyword evidence="3" id="KW-1185">Reference proteome</keyword>
<evidence type="ECO:0000313" key="3">
    <source>
        <dbReference type="Proteomes" id="UP000694853"/>
    </source>
</evidence>
<protein>
    <submittedName>
        <fullName evidence="4">Uncharacterized protein LOC113874452</fullName>
    </submittedName>
</protein>
<dbReference type="RefSeq" id="XP_027368475.1">
    <property type="nucleotide sequence ID" value="XM_027512674.1"/>
</dbReference>
<feature type="signal peptide" evidence="2">
    <location>
        <begin position="1"/>
        <end position="24"/>
    </location>
</feature>
<name>A0A8B8MIR9_ABRPR</name>
<gene>
    <name evidence="4" type="primary">LOC113874452</name>
</gene>
<evidence type="ECO:0000256" key="2">
    <source>
        <dbReference type="SAM" id="SignalP"/>
    </source>
</evidence>
<dbReference type="AlphaFoldDB" id="A0A8B8MIR9"/>
<feature type="transmembrane region" description="Helical" evidence="1">
    <location>
        <begin position="115"/>
        <end position="140"/>
    </location>
</feature>
<organism evidence="3 4">
    <name type="scientific">Abrus precatorius</name>
    <name type="common">Indian licorice</name>
    <name type="synonym">Glycine abrus</name>
    <dbReference type="NCBI Taxonomy" id="3816"/>
    <lineage>
        <taxon>Eukaryota</taxon>
        <taxon>Viridiplantae</taxon>
        <taxon>Streptophyta</taxon>
        <taxon>Embryophyta</taxon>
        <taxon>Tracheophyta</taxon>
        <taxon>Spermatophyta</taxon>
        <taxon>Magnoliopsida</taxon>
        <taxon>eudicotyledons</taxon>
        <taxon>Gunneridae</taxon>
        <taxon>Pentapetalae</taxon>
        <taxon>rosids</taxon>
        <taxon>fabids</taxon>
        <taxon>Fabales</taxon>
        <taxon>Fabaceae</taxon>
        <taxon>Papilionoideae</taxon>
        <taxon>50 kb inversion clade</taxon>
        <taxon>NPAAA clade</taxon>
        <taxon>indigoferoid/millettioid clade</taxon>
        <taxon>Abreae</taxon>
        <taxon>Abrus</taxon>
    </lineage>
</organism>